<feature type="transmembrane region" description="Helical" evidence="1">
    <location>
        <begin position="31"/>
        <end position="57"/>
    </location>
</feature>
<feature type="transmembrane region" description="Helical" evidence="1">
    <location>
        <begin position="84"/>
        <end position="103"/>
    </location>
</feature>
<keyword evidence="3" id="KW-1185">Reference proteome</keyword>
<evidence type="ECO:0000313" key="2">
    <source>
        <dbReference type="EMBL" id="SFD47079.1"/>
    </source>
</evidence>
<accession>A0A1I1SKT1</accession>
<sequence length="134" mass="15681">MPFTIYMSIFISNTFNEILKLQIKRRNKPDLVIKFVYCLNILSWISFIAALVMFHYARPELEYGIVKYFDLSVRTNWLGQAKNILLLLLYCCSGLSALGIILGKIRSRRKYDSQRYNLISLLLVCISFILVLLF</sequence>
<dbReference type="Proteomes" id="UP000198862">
    <property type="component" value="Unassembled WGS sequence"/>
</dbReference>
<proteinExistence type="predicted"/>
<dbReference type="STRING" id="1123010.SAMN02745724_04616"/>
<keyword evidence="1" id="KW-0472">Membrane</keyword>
<protein>
    <submittedName>
        <fullName evidence="2">Uncharacterized protein</fullName>
    </submittedName>
</protein>
<evidence type="ECO:0000256" key="1">
    <source>
        <dbReference type="SAM" id="Phobius"/>
    </source>
</evidence>
<dbReference type="EMBL" id="FOLO01000060">
    <property type="protein sequence ID" value="SFD47079.1"/>
    <property type="molecule type" value="Genomic_DNA"/>
</dbReference>
<keyword evidence="1" id="KW-0812">Transmembrane</keyword>
<dbReference type="AlphaFoldDB" id="A0A1I1SKT1"/>
<keyword evidence="1" id="KW-1133">Transmembrane helix</keyword>
<gene>
    <name evidence="2" type="ORF">SAMN02745724_04616</name>
</gene>
<organism evidence="2 3">
    <name type="scientific">Pseudoalteromonas denitrificans DSM 6059</name>
    <dbReference type="NCBI Taxonomy" id="1123010"/>
    <lineage>
        <taxon>Bacteria</taxon>
        <taxon>Pseudomonadati</taxon>
        <taxon>Pseudomonadota</taxon>
        <taxon>Gammaproteobacteria</taxon>
        <taxon>Alteromonadales</taxon>
        <taxon>Pseudoalteromonadaceae</taxon>
        <taxon>Pseudoalteromonas</taxon>
    </lineage>
</organism>
<name>A0A1I1SKT1_9GAMM</name>
<reference evidence="2 3" key="1">
    <citation type="submission" date="2016-10" db="EMBL/GenBank/DDBJ databases">
        <authorList>
            <person name="de Groot N.N."/>
        </authorList>
    </citation>
    <scope>NUCLEOTIDE SEQUENCE [LARGE SCALE GENOMIC DNA]</scope>
    <source>
        <strain evidence="2 3">DSM 6059</strain>
    </source>
</reference>
<evidence type="ECO:0000313" key="3">
    <source>
        <dbReference type="Proteomes" id="UP000198862"/>
    </source>
</evidence>
<feature type="transmembrane region" description="Helical" evidence="1">
    <location>
        <begin position="115"/>
        <end position="133"/>
    </location>
</feature>